<dbReference type="InterPro" id="IPR013762">
    <property type="entry name" value="Integrase-like_cat_sf"/>
</dbReference>
<dbReference type="GO" id="GO:0005737">
    <property type="term" value="C:cytoplasm"/>
    <property type="evidence" value="ECO:0007669"/>
    <property type="project" value="UniProtKB-SubCell"/>
</dbReference>
<feature type="domain" description="Core-binding (CB)" evidence="11">
    <location>
        <begin position="1"/>
        <end position="83"/>
    </location>
</feature>
<geneLocation type="plasmid" evidence="12 13">
    <name>pPlas1</name>
</geneLocation>
<dbReference type="Pfam" id="PF02899">
    <property type="entry name" value="Phage_int_SAM_1"/>
    <property type="match status" value="1"/>
</dbReference>
<dbReference type="InterPro" id="IPR010998">
    <property type="entry name" value="Integrase_recombinase_N"/>
</dbReference>
<organism evidence="12 13">
    <name type="scientific">Paenibacillus peoriae</name>
    <dbReference type="NCBI Taxonomy" id="59893"/>
    <lineage>
        <taxon>Bacteria</taxon>
        <taxon>Bacillati</taxon>
        <taxon>Bacillota</taxon>
        <taxon>Bacilli</taxon>
        <taxon>Bacillales</taxon>
        <taxon>Paenibacillaceae</taxon>
        <taxon>Paenibacillus</taxon>
    </lineage>
</organism>
<evidence type="ECO:0000313" key="12">
    <source>
        <dbReference type="EMBL" id="QNR70405.1"/>
    </source>
</evidence>
<dbReference type="EMBL" id="CP061173">
    <property type="protein sequence ID" value="QNR70405.1"/>
    <property type="molecule type" value="Genomic_DNA"/>
</dbReference>
<evidence type="ECO:0000256" key="3">
    <source>
        <dbReference type="ARBA" id="ARBA00022618"/>
    </source>
</evidence>
<evidence type="ECO:0000256" key="9">
    <source>
        <dbReference type="PROSITE-ProRule" id="PRU01248"/>
    </source>
</evidence>
<evidence type="ECO:0000256" key="2">
    <source>
        <dbReference type="ARBA" id="ARBA00022490"/>
    </source>
</evidence>
<evidence type="ECO:0000256" key="4">
    <source>
        <dbReference type="ARBA" id="ARBA00022829"/>
    </source>
</evidence>
<comment type="subcellular location">
    <subcellularLocation>
        <location evidence="1">Cytoplasm</location>
    </subcellularLocation>
</comment>
<name>A0A7H0YH47_9BACL</name>
<accession>A0A7H0YH47</accession>
<evidence type="ECO:0000256" key="5">
    <source>
        <dbReference type="ARBA" id="ARBA00022908"/>
    </source>
</evidence>
<dbReference type="AlphaFoldDB" id="A0A7H0YH47"/>
<dbReference type="InterPro" id="IPR011010">
    <property type="entry name" value="DNA_brk_join_enz"/>
</dbReference>
<evidence type="ECO:0000256" key="1">
    <source>
        <dbReference type="ARBA" id="ARBA00004496"/>
    </source>
</evidence>
<dbReference type="NCBIfam" id="NF040815">
    <property type="entry name" value="recomb_XerA_Arch"/>
    <property type="match status" value="1"/>
</dbReference>
<keyword evidence="7" id="KW-0233">DNA recombination</keyword>
<sequence>MSYFAKYITYLKNEKALSDNTIKPYTKDINTFFEYIGSNPDSIESVTKDQIKEFVNNLSESGKSRSTINRKIASLKSYFTYLVEELEVLDRSPTTIKSITKRGRSLPKFLPQFVVSTIIEESKKKSLKSQLIIELLYGSGGRVSEVANLKVEDIDFEEAFIHIFGKGRKDRDNPIHKSCITLLDRYLKETGIESGYIFPHRDKPGHHMDRRSILKLSKVLAAEAGLDASKVSPHVFRHSYATHMMDNGSDMAQVQQLLGHESIETTQIYAHINKGVKRKNFEQFHPLS</sequence>
<gene>
    <name evidence="12" type="ORF">IAQ67_29060</name>
</gene>
<dbReference type="Proteomes" id="UP000516384">
    <property type="component" value="Plasmid pPlas1"/>
</dbReference>
<dbReference type="InterPro" id="IPR050090">
    <property type="entry name" value="Tyrosine_recombinase_XerCD"/>
</dbReference>
<keyword evidence="4" id="KW-0159">Chromosome partition</keyword>
<dbReference type="GO" id="GO:0003677">
    <property type="term" value="F:DNA binding"/>
    <property type="evidence" value="ECO:0007669"/>
    <property type="project" value="UniProtKB-UniRule"/>
</dbReference>
<dbReference type="PROSITE" id="PS51898">
    <property type="entry name" value="TYR_RECOMBINASE"/>
    <property type="match status" value="1"/>
</dbReference>
<protein>
    <submittedName>
        <fullName evidence="12">Tyrosine-type recombinase/integrase</fullName>
    </submittedName>
</protein>
<evidence type="ECO:0000313" key="13">
    <source>
        <dbReference type="Proteomes" id="UP000516384"/>
    </source>
</evidence>
<evidence type="ECO:0000259" key="10">
    <source>
        <dbReference type="PROSITE" id="PS51898"/>
    </source>
</evidence>
<keyword evidence="5" id="KW-0229">DNA integration</keyword>
<dbReference type="Pfam" id="PF00589">
    <property type="entry name" value="Phage_integrase"/>
    <property type="match status" value="1"/>
</dbReference>
<dbReference type="GO" id="GO:0007059">
    <property type="term" value="P:chromosome segregation"/>
    <property type="evidence" value="ECO:0007669"/>
    <property type="project" value="UniProtKB-KW"/>
</dbReference>
<feature type="domain" description="Tyr recombinase" evidence="10">
    <location>
        <begin position="105"/>
        <end position="282"/>
    </location>
</feature>
<evidence type="ECO:0000259" key="11">
    <source>
        <dbReference type="PROSITE" id="PS51900"/>
    </source>
</evidence>
<dbReference type="PANTHER" id="PTHR30349">
    <property type="entry name" value="PHAGE INTEGRASE-RELATED"/>
    <property type="match status" value="1"/>
</dbReference>
<dbReference type="Gene3D" id="1.10.443.10">
    <property type="entry name" value="Intergrase catalytic core"/>
    <property type="match status" value="1"/>
</dbReference>
<keyword evidence="8" id="KW-0131">Cell cycle</keyword>
<reference evidence="12 13" key="1">
    <citation type="submission" date="2020-09" db="EMBL/GenBank/DDBJ databases">
        <title>Characterization of Paenibacillus peoriae strain ZF390 with broad-spectrum antimicrobial activity as a potential biocontrol agent.</title>
        <authorList>
            <person name="Li L."/>
            <person name="Zhao Y."/>
            <person name="Li B."/>
            <person name="Xie X."/>
        </authorList>
    </citation>
    <scope>NUCLEOTIDE SEQUENCE [LARGE SCALE GENOMIC DNA]</scope>
    <source>
        <strain evidence="12 13">ZF390</strain>
        <plasmid evidence="12 13">pPlas1</plasmid>
    </source>
</reference>
<dbReference type="Gene3D" id="1.10.150.130">
    <property type="match status" value="1"/>
</dbReference>
<keyword evidence="2" id="KW-0963">Cytoplasm</keyword>
<dbReference type="GO" id="GO:0051301">
    <property type="term" value="P:cell division"/>
    <property type="evidence" value="ECO:0007669"/>
    <property type="project" value="UniProtKB-KW"/>
</dbReference>
<dbReference type="RefSeq" id="WP_190299712.1">
    <property type="nucleotide sequence ID" value="NZ_CP061173.1"/>
</dbReference>
<evidence type="ECO:0000256" key="7">
    <source>
        <dbReference type="ARBA" id="ARBA00023172"/>
    </source>
</evidence>
<keyword evidence="3" id="KW-0132">Cell division</keyword>
<dbReference type="PROSITE" id="PS51900">
    <property type="entry name" value="CB"/>
    <property type="match status" value="1"/>
</dbReference>
<evidence type="ECO:0000256" key="6">
    <source>
        <dbReference type="ARBA" id="ARBA00023125"/>
    </source>
</evidence>
<keyword evidence="6 9" id="KW-0238">DNA-binding</keyword>
<evidence type="ECO:0000256" key="8">
    <source>
        <dbReference type="ARBA" id="ARBA00023306"/>
    </source>
</evidence>
<keyword evidence="12" id="KW-0614">Plasmid</keyword>
<dbReference type="InterPro" id="IPR044068">
    <property type="entry name" value="CB"/>
</dbReference>
<dbReference type="InterPro" id="IPR002104">
    <property type="entry name" value="Integrase_catalytic"/>
</dbReference>
<dbReference type="SUPFAM" id="SSF56349">
    <property type="entry name" value="DNA breaking-rejoining enzymes"/>
    <property type="match status" value="1"/>
</dbReference>
<dbReference type="GO" id="GO:0006310">
    <property type="term" value="P:DNA recombination"/>
    <property type="evidence" value="ECO:0007669"/>
    <property type="project" value="UniProtKB-KW"/>
</dbReference>
<dbReference type="GO" id="GO:0015074">
    <property type="term" value="P:DNA integration"/>
    <property type="evidence" value="ECO:0007669"/>
    <property type="project" value="UniProtKB-KW"/>
</dbReference>
<dbReference type="InterPro" id="IPR004107">
    <property type="entry name" value="Integrase_SAM-like_N"/>
</dbReference>
<proteinExistence type="predicted"/>
<dbReference type="PANTHER" id="PTHR30349:SF77">
    <property type="entry name" value="TYROSINE RECOMBINASE XERC"/>
    <property type="match status" value="1"/>
</dbReference>